<dbReference type="PROSITE" id="PS50850">
    <property type="entry name" value="MFS"/>
    <property type="match status" value="1"/>
</dbReference>
<dbReference type="Gene3D" id="1.20.1250.20">
    <property type="entry name" value="MFS general substrate transporter like domains"/>
    <property type="match status" value="2"/>
</dbReference>
<feature type="transmembrane region" description="Helical" evidence="5">
    <location>
        <begin position="218"/>
        <end position="236"/>
    </location>
</feature>
<keyword evidence="2 5" id="KW-0812">Transmembrane</keyword>
<keyword evidence="3 5" id="KW-1133">Transmembrane helix</keyword>
<dbReference type="PANTHER" id="PTHR11662">
    <property type="entry name" value="SOLUTE CARRIER FAMILY 17"/>
    <property type="match status" value="1"/>
</dbReference>
<evidence type="ECO:0000256" key="2">
    <source>
        <dbReference type="ARBA" id="ARBA00022692"/>
    </source>
</evidence>
<dbReference type="RefSeq" id="WP_106260464.1">
    <property type="nucleotide sequence ID" value="NZ_CAWNSW010000055.1"/>
</dbReference>
<dbReference type="PANTHER" id="PTHR11662:SF399">
    <property type="entry name" value="FI19708P1-RELATED"/>
    <property type="match status" value="1"/>
</dbReference>
<dbReference type="InterPro" id="IPR011701">
    <property type="entry name" value="MFS"/>
</dbReference>
<feature type="transmembrane region" description="Helical" evidence="5">
    <location>
        <begin position="285"/>
        <end position="308"/>
    </location>
</feature>
<proteinExistence type="predicted"/>
<evidence type="ECO:0000256" key="5">
    <source>
        <dbReference type="SAM" id="Phobius"/>
    </source>
</evidence>
<reference evidence="8" key="1">
    <citation type="submission" date="2018-02" db="EMBL/GenBank/DDBJ databases">
        <authorList>
            <person name="Moore K."/>
            <person name="Momper L."/>
        </authorList>
    </citation>
    <scope>NUCLEOTIDE SEQUENCE [LARGE SCALE GENOMIC DNA]</scope>
    <source>
        <strain evidence="8">ULC18</strain>
    </source>
</reference>
<name>A0A2T1DUB9_9CYAN</name>
<dbReference type="InterPro" id="IPR050382">
    <property type="entry name" value="MFS_Na/Anion_cotransporter"/>
</dbReference>
<dbReference type="EMBL" id="PVWK01000154">
    <property type="protein sequence ID" value="PSB24087.1"/>
    <property type="molecule type" value="Genomic_DNA"/>
</dbReference>
<dbReference type="OrthoDB" id="9773404at2"/>
<reference evidence="7 8" key="2">
    <citation type="submission" date="2018-03" db="EMBL/GenBank/DDBJ databases">
        <title>The ancient ancestry and fast evolution of plastids.</title>
        <authorList>
            <person name="Moore K.R."/>
            <person name="Magnabosco C."/>
            <person name="Momper L."/>
            <person name="Gold D.A."/>
            <person name="Bosak T."/>
            <person name="Fournier G.P."/>
        </authorList>
    </citation>
    <scope>NUCLEOTIDE SEQUENCE [LARGE SCALE GENOMIC DNA]</scope>
    <source>
        <strain evidence="7 8">ULC18</strain>
    </source>
</reference>
<feature type="domain" description="Major facilitator superfamily (MFS) profile" evidence="6">
    <location>
        <begin position="1"/>
        <end position="310"/>
    </location>
</feature>
<feature type="transmembrane region" description="Helical" evidence="5">
    <location>
        <begin position="128"/>
        <end position="152"/>
    </location>
</feature>
<evidence type="ECO:0000256" key="3">
    <source>
        <dbReference type="ARBA" id="ARBA00022989"/>
    </source>
</evidence>
<evidence type="ECO:0000259" key="6">
    <source>
        <dbReference type="PROSITE" id="PS50850"/>
    </source>
</evidence>
<evidence type="ECO:0000256" key="4">
    <source>
        <dbReference type="ARBA" id="ARBA00023136"/>
    </source>
</evidence>
<keyword evidence="8" id="KW-1185">Reference proteome</keyword>
<evidence type="ECO:0000256" key="1">
    <source>
        <dbReference type="ARBA" id="ARBA00004651"/>
    </source>
</evidence>
<organism evidence="7 8">
    <name type="scientific">Stenomitos frigidus ULC18</name>
    <dbReference type="NCBI Taxonomy" id="2107698"/>
    <lineage>
        <taxon>Bacteria</taxon>
        <taxon>Bacillati</taxon>
        <taxon>Cyanobacteriota</taxon>
        <taxon>Cyanophyceae</taxon>
        <taxon>Leptolyngbyales</taxon>
        <taxon>Leptolyngbyaceae</taxon>
        <taxon>Stenomitos</taxon>
    </lineage>
</organism>
<dbReference type="InterPro" id="IPR036259">
    <property type="entry name" value="MFS_trans_sf"/>
</dbReference>
<feature type="transmembrane region" description="Helical" evidence="5">
    <location>
        <begin position="74"/>
        <end position="93"/>
    </location>
</feature>
<keyword evidence="4 5" id="KW-0472">Membrane</keyword>
<dbReference type="InterPro" id="IPR020846">
    <property type="entry name" value="MFS_dom"/>
</dbReference>
<evidence type="ECO:0000313" key="8">
    <source>
        <dbReference type="Proteomes" id="UP000239576"/>
    </source>
</evidence>
<accession>A0A2T1DUB9</accession>
<protein>
    <recommendedName>
        <fullName evidence="6">Major facilitator superfamily (MFS) profile domain-containing protein</fullName>
    </recommendedName>
</protein>
<feature type="transmembrane region" description="Helical" evidence="5">
    <location>
        <begin position="164"/>
        <end position="186"/>
    </location>
</feature>
<feature type="transmembrane region" description="Helical" evidence="5">
    <location>
        <begin position="192"/>
        <end position="211"/>
    </location>
</feature>
<gene>
    <name evidence="7" type="ORF">C7B82_28520</name>
</gene>
<feature type="transmembrane region" description="Helical" evidence="5">
    <location>
        <begin position="44"/>
        <end position="62"/>
    </location>
</feature>
<dbReference type="Pfam" id="PF07690">
    <property type="entry name" value="MFS_1"/>
    <property type="match status" value="1"/>
</dbReference>
<dbReference type="AlphaFoldDB" id="A0A2T1DUB9"/>
<comment type="subcellular location">
    <subcellularLocation>
        <location evidence="1">Cell membrane</location>
        <topology evidence="1">Multi-pass membrane protein</topology>
    </subcellularLocation>
</comment>
<evidence type="ECO:0000313" key="7">
    <source>
        <dbReference type="EMBL" id="PSB24087.1"/>
    </source>
</evidence>
<dbReference type="GO" id="GO:0022857">
    <property type="term" value="F:transmembrane transporter activity"/>
    <property type="evidence" value="ECO:0007669"/>
    <property type="project" value="InterPro"/>
</dbReference>
<feature type="transmembrane region" description="Helical" evidence="5">
    <location>
        <begin position="256"/>
        <end position="278"/>
    </location>
</feature>
<dbReference type="Proteomes" id="UP000239576">
    <property type="component" value="Unassembled WGS sequence"/>
</dbReference>
<dbReference type="SUPFAM" id="SSF103473">
    <property type="entry name" value="MFS general substrate transporter"/>
    <property type="match status" value="1"/>
</dbReference>
<comment type="caution">
    <text evidence="7">The sequence shown here is derived from an EMBL/GenBank/DDBJ whole genome shotgun (WGS) entry which is preliminary data.</text>
</comment>
<dbReference type="GO" id="GO:0005886">
    <property type="term" value="C:plasma membrane"/>
    <property type="evidence" value="ECO:0007669"/>
    <property type="project" value="UniProtKB-SubCell"/>
</dbReference>
<sequence length="310" mass="32785">MGSSLTALLVLRLLLGLGEGVHIPMLSALTSRWFLRGERSRANAIWGSGILLSTAIAPLLVVPFIQLWGWRTTFAILGIGGMMLSLPLVYVLVPDEPPDAVRQDAVGSAARAAKASKPGLSYRRDYRFWLTVAGGSLNAFCAFGLLNWLPTYFNRAKGIDFDQLGWPLALVFTAGIVGMALMAYLGDKLQQRTLLAGVGFLIAGVMVALAATTSRLELLVLFFAIAVFCQSAYGAQEYAIVQHLLPADRVGAGTGLYNGLAVLLGGVGGSLIPGAIVAATGSFDLGILSLVVGAWLAAAVMFVLARLLRY</sequence>